<dbReference type="InterPro" id="IPR046982">
    <property type="entry name" value="BIN3/RVS161-like"/>
</dbReference>
<dbReference type="GO" id="GO:0043332">
    <property type="term" value="C:mating projection tip"/>
    <property type="evidence" value="ECO:0007669"/>
    <property type="project" value="TreeGrafter"/>
</dbReference>
<dbReference type="SUPFAM" id="SSF103657">
    <property type="entry name" value="BAR/IMD domain-like"/>
    <property type="match status" value="1"/>
</dbReference>
<dbReference type="SMART" id="SM00721">
    <property type="entry name" value="BAR"/>
    <property type="match status" value="1"/>
</dbReference>
<dbReference type="Pfam" id="PF03114">
    <property type="entry name" value="BAR"/>
    <property type="match status" value="1"/>
</dbReference>
<dbReference type="GO" id="GO:0030479">
    <property type="term" value="C:actin cortical patch"/>
    <property type="evidence" value="ECO:0007669"/>
    <property type="project" value="TreeGrafter"/>
</dbReference>
<dbReference type="AlphaFoldDB" id="A0A8H2X318"/>
<dbReference type="GO" id="GO:0008289">
    <property type="term" value="F:lipid binding"/>
    <property type="evidence" value="ECO:0007669"/>
    <property type="project" value="TreeGrafter"/>
</dbReference>
<dbReference type="InterPro" id="IPR004148">
    <property type="entry name" value="BAR_dom"/>
</dbReference>
<dbReference type="GO" id="GO:0007015">
    <property type="term" value="P:actin filament organization"/>
    <property type="evidence" value="ECO:0007669"/>
    <property type="project" value="InterPro"/>
</dbReference>
<dbReference type="GO" id="GO:0006897">
    <property type="term" value="P:endocytosis"/>
    <property type="evidence" value="ECO:0007669"/>
    <property type="project" value="InterPro"/>
</dbReference>
<dbReference type="CDD" id="cd07591">
    <property type="entry name" value="BAR_Rvs161p"/>
    <property type="match status" value="1"/>
</dbReference>
<keyword evidence="2" id="KW-0963">Cytoplasm</keyword>
<accession>A0A8H2X318</accession>
<evidence type="ECO:0000256" key="2">
    <source>
        <dbReference type="ARBA" id="ARBA00022490"/>
    </source>
</evidence>
<dbReference type="InterPro" id="IPR037429">
    <property type="entry name" value="Rvs161/Hob3_BAR"/>
</dbReference>
<protein>
    <recommendedName>
        <fullName evidence="4">BAR domain-containing protein</fullName>
    </recommendedName>
</protein>
<organism evidence="5 6">
    <name type="scientific">Rhizoctonia solani</name>
    <dbReference type="NCBI Taxonomy" id="456999"/>
    <lineage>
        <taxon>Eukaryota</taxon>
        <taxon>Fungi</taxon>
        <taxon>Dikarya</taxon>
        <taxon>Basidiomycota</taxon>
        <taxon>Agaricomycotina</taxon>
        <taxon>Agaricomycetes</taxon>
        <taxon>Cantharellales</taxon>
        <taxon>Ceratobasidiaceae</taxon>
        <taxon>Rhizoctonia</taxon>
    </lineage>
</organism>
<sequence>MSWSGFKKNLNRAGTTLMQKTGQIERTVDREFADEEAKYKAFEKETNALHKESKSYLDAMRAMTAAQTRLAETIDTFYAAADKASEGAMAGHAYKRSVDELNEGVTRELDAPYRTTVLEPVGKMCSYFPTINEGIAKRNKKMLDYDATRSKVRRLVDKPSEDANKLPRAQAELDESKEIFDLLNDQLIAELPQLLDLRVPFEAMIRMQCKFAEEGYEKLGGVQRYFAENVRDDYAAGQLDAQVEGVYFADNVRDDYAAGQLDAQVEGVLAEMKDLSICGF</sequence>
<evidence type="ECO:0000313" key="6">
    <source>
        <dbReference type="Proteomes" id="UP000663850"/>
    </source>
</evidence>
<reference evidence="5" key="1">
    <citation type="submission" date="2021-01" db="EMBL/GenBank/DDBJ databases">
        <authorList>
            <person name="Kaushik A."/>
        </authorList>
    </citation>
    <scope>NUCLEOTIDE SEQUENCE</scope>
    <source>
        <strain evidence="5">Type strain: AG8-Rh-89/</strain>
    </source>
</reference>
<dbReference type="PANTHER" id="PTHR47174:SF3">
    <property type="entry name" value="BRIDGING INTEGRATOR 3"/>
    <property type="match status" value="1"/>
</dbReference>
<evidence type="ECO:0000313" key="5">
    <source>
        <dbReference type="EMBL" id="CAE6416720.1"/>
    </source>
</evidence>
<keyword evidence="3" id="KW-0206">Cytoskeleton</keyword>
<dbReference type="FunFam" id="1.20.1270.60:FF:000014">
    <property type="entry name" value="Protein hob3, variant"/>
    <property type="match status" value="1"/>
</dbReference>
<dbReference type="GO" id="GO:0031097">
    <property type="term" value="C:medial cortex"/>
    <property type="evidence" value="ECO:0007669"/>
    <property type="project" value="TreeGrafter"/>
</dbReference>
<proteinExistence type="predicted"/>
<comment type="caution">
    <text evidence="5">The sequence shown here is derived from an EMBL/GenBank/DDBJ whole genome shotgun (WGS) entry which is preliminary data.</text>
</comment>
<dbReference type="GO" id="GO:0097320">
    <property type="term" value="P:plasma membrane tubulation"/>
    <property type="evidence" value="ECO:0007669"/>
    <property type="project" value="TreeGrafter"/>
</dbReference>
<dbReference type="GO" id="GO:0051666">
    <property type="term" value="P:actin cortical patch localization"/>
    <property type="evidence" value="ECO:0007669"/>
    <property type="project" value="InterPro"/>
</dbReference>
<dbReference type="Gene3D" id="1.20.1270.60">
    <property type="entry name" value="Arfaptin homology (AH) domain/BAR domain"/>
    <property type="match status" value="1"/>
</dbReference>
<dbReference type="Proteomes" id="UP000663850">
    <property type="component" value="Unassembled WGS sequence"/>
</dbReference>
<gene>
    <name evidence="5" type="ORF">RDB_LOCUS6146</name>
</gene>
<dbReference type="PANTHER" id="PTHR47174">
    <property type="entry name" value="BRIDGING INTEGRATOR 3"/>
    <property type="match status" value="1"/>
</dbReference>
<feature type="domain" description="BAR" evidence="4">
    <location>
        <begin position="17"/>
        <end position="235"/>
    </location>
</feature>
<evidence type="ECO:0000259" key="4">
    <source>
        <dbReference type="PROSITE" id="PS51021"/>
    </source>
</evidence>
<dbReference type="InterPro" id="IPR027267">
    <property type="entry name" value="AH/BAR_dom_sf"/>
</dbReference>
<comment type="subcellular location">
    <subcellularLocation>
        <location evidence="1">Cytoplasm</location>
        <location evidence="1">Cytoskeleton</location>
    </subcellularLocation>
</comment>
<evidence type="ECO:0000256" key="1">
    <source>
        <dbReference type="ARBA" id="ARBA00004245"/>
    </source>
</evidence>
<dbReference type="EMBL" id="CAJMWZ010000319">
    <property type="protein sequence ID" value="CAE6416720.1"/>
    <property type="molecule type" value="Genomic_DNA"/>
</dbReference>
<dbReference type="PROSITE" id="PS51021">
    <property type="entry name" value="BAR"/>
    <property type="match status" value="1"/>
</dbReference>
<evidence type="ECO:0000256" key="3">
    <source>
        <dbReference type="ARBA" id="ARBA00023212"/>
    </source>
</evidence>
<dbReference type="GO" id="GO:1990528">
    <property type="term" value="C:Rvs161p-Rvs167p complex"/>
    <property type="evidence" value="ECO:0007669"/>
    <property type="project" value="TreeGrafter"/>
</dbReference>
<name>A0A8H2X318_9AGAM</name>